<reference evidence="7" key="1">
    <citation type="submission" date="2023-07" db="EMBL/GenBank/DDBJ databases">
        <authorList>
            <person name="Colorado M.A."/>
            <person name="Villamil L.M."/>
            <person name="Melo J.F."/>
            <person name="Rodriguez J.A."/>
            <person name="Ruiz R.Y."/>
        </authorList>
    </citation>
    <scope>NUCLEOTIDE SEQUENCE [LARGE SCALE GENOMIC DNA]</scope>
    <source>
        <strain evidence="7">C33</strain>
    </source>
</reference>
<dbReference type="Gene3D" id="6.10.250.690">
    <property type="match status" value="1"/>
</dbReference>
<dbReference type="PROSITE" id="PS50110">
    <property type="entry name" value="RESPONSE_REGULATORY"/>
    <property type="match status" value="1"/>
</dbReference>
<dbReference type="Proteomes" id="UP001279681">
    <property type="component" value="Unassembled WGS sequence"/>
</dbReference>
<dbReference type="CDD" id="cd00383">
    <property type="entry name" value="trans_reg_C"/>
    <property type="match status" value="1"/>
</dbReference>
<dbReference type="InterPro" id="IPR039420">
    <property type="entry name" value="WalR-like"/>
</dbReference>
<protein>
    <submittedName>
        <fullName evidence="6">Response regulator transcription factor</fullName>
    </submittedName>
</protein>
<evidence type="ECO:0000256" key="2">
    <source>
        <dbReference type="PROSITE-ProRule" id="PRU00169"/>
    </source>
</evidence>
<evidence type="ECO:0000259" key="5">
    <source>
        <dbReference type="PROSITE" id="PS51755"/>
    </source>
</evidence>
<dbReference type="InterPro" id="IPR036388">
    <property type="entry name" value="WH-like_DNA-bd_sf"/>
</dbReference>
<evidence type="ECO:0000313" key="6">
    <source>
        <dbReference type="EMBL" id="MDX8336177.1"/>
    </source>
</evidence>
<sequence>MNKILIIEDEDFLRDILRRYLEKEGYSVVEAPSGEIGLEKFYNDSFSLVLLDIMLPGIQGWEVCKQIKKVSNTPIIMLTARVEEDDEVKGLELGVEDYIGKPFKPKILMARINSLIKRNRTTFIERIGDLEIDNANHTVIKNGKELNLGNKGFALLTYFILNKDLVLTREKILNNIWPMDYNVDERVVDTQIKLLRKKIGEGYIKTIRGVGYKFQEVENEKDII</sequence>
<dbReference type="SMART" id="SM00448">
    <property type="entry name" value="REC"/>
    <property type="match status" value="1"/>
</dbReference>
<dbReference type="PROSITE" id="PS51755">
    <property type="entry name" value="OMPR_PHOB"/>
    <property type="match status" value="1"/>
</dbReference>
<dbReference type="CDD" id="cd17574">
    <property type="entry name" value="REC_OmpR"/>
    <property type="match status" value="1"/>
</dbReference>
<evidence type="ECO:0000256" key="3">
    <source>
        <dbReference type="PROSITE-ProRule" id="PRU01091"/>
    </source>
</evidence>
<dbReference type="PANTHER" id="PTHR48111">
    <property type="entry name" value="REGULATOR OF RPOS"/>
    <property type="match status" value="1"/>
</dbReference>
<dbReference type="Pfam" id="PF00072">
    <property type="entry name" value="Response_reg"/>
    <property type="match status" value="1"/>
</dbReference>
<feature type="modified residue" description="4-aspartylphosphate" evidence="2">
    <location>
        <position position="52"/>
    </location>
</feature>
<keyword evidence="7" id="KW-1185">Reference proteome</keyword>
<keyword evidence="2" id="KW-0597">Phosphoprotein</keyword>
<evidence type="ECO:0000259" key="4">
    <source>
        <dbReference type="PROSITE" id="PS50110"/>
    </source>
</evidence>
<name>A0ABU4W9G5_9FUSO</name>
<dbReference type="Gene3D" id="3.40.50.2300">
    <property type="match status" value="1"/>
</dbReference>
<proteinExistence type="predicted"/>
<dbReference type="Gene3D" id="1.10.10.10">
    <property type="entry name" value="Winged helix-like DNA-binding domain superfamily/Winged helix DNA-binding domain"/>
    <property type="match status" value="1"/>
</dbReference>
<dbReference type="InterPro" id="IPR001789">
    <property type="entry name" value="Sig_transdc_resp-reg_receiver"/>
</dbReference>
<gene>
    <name evidence="6" type="ORF">RFV38_06680</name>
</gene>
<organism evidence="6 7">
    <name type="scientific">Candidatus Cetobacterium colombiensis</name>
    <dbReference type="NCBI Taxonomy" id="3073100"/>
    <lineage>
        <taxon>Bacteria</taxon>
        <taxon>Fusobacteriati</taxon>
        <taxon>Fusobacteriota</taxon>
        <taxon>Fusobacteriia</taxon>
        <taxon>Fusobacteriales</taxon>
        <taxon>Fusobacteriaceae</taxon>
        <taxon>Cetobacterium</taxon>
    </lineage>
</organism>
<feature type="domain" description="OmpR/PhoB-type" evidence="5">
    <location>
        <begin position="122"/>
        <end position="216"/>
    </location>
</feature>
<comment type="caution">
    <text evidence="6">The sequence shown here is derived from an EMBL/GenBank/DDBJ whole genome shotgun (WGS) entry which is preliminary data.</text>
</comment>
<dbReference type="PANTHER" id="PTHR48111:SF73">
    <property type="entry name" value="ALKALINE PHOSPHATASE SYNTHESIS TRANSCRIPTIONAL REGULATORY PROTEIN PHOP"/>
    <property type="match status" value="1"/>
</dbReference>
<dbReference type="SMART" id="SM00862">
    <property type="entry name" value="Trans_reg_C"/>
    <property type="match status" value="1"/>
</dbReference>
<dbReference type="RefSeq" id="WP_320313580.1">
    <property type="nucleotide sequence ID" value="NZ_JAVIKH010000007.1"/>
</dbReference>
<dbReference type="SUPFAM" id="SSF52172">
    <property type="entry name" value="CheY-like"/>
    <property type="match status" value="1"/>
</dbReference>
<feature type="DNA-binding region" description="OmpR/PhoB-type" evidence="3">
    <location>
        <begin position="122"/>
        <end position="216"/>
    </location>
</feature>
<evidence type="ECO:0000313" key="7">
    <source>
        <dbReference type="Proteomes" id="UP001279681"/>
    </source>
</evidence>
<accession>A0ABU4W9G5</accession>
<dbReference type="Pfam" id="PF00486">
    <property type="entry name" value="Trans_reg_C"/>
    <property type="match status" value="1"/>
</dbReference>
<dbReference type="EMBL" id="JAVIKH010000007">
    <property type="protein sequence ID" value="MDX8336177.1"/>
    <property type="molecule type" value="Genomic_DNA"/>
</dbReference>
<feature type="domain" description="Response regulatory" evidence="4">
    <location>
        <begin position="3"/>
        <end position="116"/>
    </location>
</feature>
<dbReference type="InterPro" id="IPR001867">
    <property type="entry name" value="OmpR/PhoB-type_DNA-bd"/>
</dbReference>
<evidence type="ECO:0000256" key="1">
    <source>
        <dbReference type="ARBA" id="ARBA00023125"/>
    </source>
</evidence>
<keyword evidence="1 3" id="KW-0238">DNA-binding</keyword>
<dbReference type="InterPro" id="IPR011006">
    <property type="entry name" value="CheY-like_superfamily"/>
</dbReference>